<evidence type="ECO:0000256" key="1">
    <source>
        <dbReference type="SAM" id="MobiDB-lite"/>
    </source>
</evidence>
<feature type="domain" description="LppM" evidence="3">
    <location>
        <begin position="20"/>
        <end position="129"/>
    </location>
</feature>
<keyword evidence="2" id="KW-1133">Transmembrane helix</keyword>
<protein>
    <recommendedName>
        <fullName evidence="3">LppM domain-containing protein</fullName>
    </recommendedName>
</protein>
<keyword evidence="5" id="KW-1185">Reference proteome</keyword>
<evidence type="ECO:0000313" key="4">
    <source>
        <dbReference type="EMBL" id="GMA35510.1"/>
    </source>
</evidence>
<dbReference type="Proteomes" id="UP001157125">
    <property type="component" value="Unassembled WGS sequence"/>
</dbReference>
<organism evidence="4 5">
    <name type="scientific">Demequina litorisediminis</name>
    <dbReference type="NCBI Taxonomy" id="1849022"/>
    <lineage>
        <taxon>Bacteria</taxon>
        <taxon>Bacillati</taxon>
        <taxon>Actinomycetota</taxon>
        <taxon>Actinomycetes</taxon>
        <taxon>Micrococcales</taxon>
        <taxon>Demequinaceae</taxon>
        <taxon>Demequina</taxon>
    </lineage>
</organism>
<gene>
    <name evidence="4" type="ORF">GCM10025876_17140</name>
</gene>
<evidence type="ECO:0000313" key="5">
    <source>
        <dbReference type="Proteomes" id="UP001157125"/>
    </source>
</evidence>
<evidence type="ECO:0000256" key="2">
    <source>
        <dbReference type="SAM" id="Phobius"/>
    </source>
</evidence>
<feature type="region of interest" description="Disordered" evidence="1">
    <location>
        <begin position="169"/>
        <end position="255"/>
    </location>
</feature>
<keyword evidence="2" id="KW-0472">Membrane</keyword>
<comment type="caution">
    <text evidence="4">The sequence shown here is derived from an EMBL/GenBank/DDBJ whole genome shotgun (WGS) entry which is preliminary data.</text>
</comment>
<dbReference type="Pfam" id="PF21946">
    <property type="entry name" value="LppM"/>
    <property type="match status" value="1"/>
</dbReference>
<sequence length="255" mass="25805">MSLLGVSDDDLIEQMFGDVETSFPGGTITDYAEDDFIGKSVTFEDQPFSDLDFDTDELSITREGDEYVVEGALSAGEEAAGLGELPEDASMTLTLTFPGEVTDTNGTVDDSGRTVTWDLISGPETIEARGGATAGGSFPLWIVLVVGLALGVGAGVVLVLVTRRKNSLAQGDAPAGAPAAESAPGTSPAADAPAPFAPDAPLPTPQADDVAAPEGDAPVAEAPVADAARAADAPVADAPVDDATSAEGEDRPESR</sequence>
<keyword evidence="2" id="KW-0812">Transmembrane</keyword>
<name>A0ABQ6ICQ5_9MICO</name>
<accession>A0ABQ6ICQ5</accession>
<feature type="transmembrane region" description="Helical" evidence="2">
    <location>
        <begin position="138"/>
        <end position="161"/>
    </location>
</feature>
<proteinExistence type="predicted"/>
<dbReference type="EMBL" id="BSUN01000001">
    <property type="protein sequence ID" value="GMA35510.1"/>
    <property type="molecule type" value="Genomic_DNA"/>
</dbReference>
<reference evidence="5" key="1">
    <citation type="journal article" date="2019" name="Int. J. Syst. Evol. Microbiol.">
        <title>The Global Catalogue of Microorganisms (GCM) 10K type strain sequencing project: providing services to taxonomists for standard genome sequencing and annotation.</title>
        <authorList>
            <consortium name="The Broad Institute Genomics Platform"/>
            <consortium name="The Broad Institute Genome Sequencing Center for Infectious Disease"/>
            <person name="Wu L."/>
            <person name="Ma J."/>
        </authorList>
    </citation>
    <scope>NUCLEOTIDE SEQUENCE [LARGE SCALE GENOMIC DNA]</scope>
    <source>
        <strain evidence="5">NBRC 112299</strain>
    </source>
</reference>
<evidence type="ECO:0000259" key="3">
    <source>
        <dbReference type="Pfam" id="PF21946"/>
    </source>
</evidence>
<feature type="compositionally biased region" description="Pro residues" evidence="1">
    <location>
        <begin position="195"/>
        <end position="204"/>
    </location>
</feature>
<feature type="compositionally biased region" description="Low complexity" evidence="1">
    <location>
        <begin position="207"/>
        <end position="243"/>
    </location>
</feature>
<dbReference type="InterPro" id="IPR053807">
    <property type="entry name" value="LppM"/>
</dbReference>
<feature type="compositionally biased region" description="Low complexity" evidence="1">
    <location>
        <begin position="173"/>
        <end position="194"/>
    </location>
</feature>